<keyword evidence="7 9" id="KW-0811">Translocation</keyword>
<evidence type="ECO:0000256" key="2">
    <source>
        <dbReference type="ARBA" id="ARBA00022448"/>
    </source>
</evidence>
<dbReference type="InterPro" id="IPR022813">
    <property type="entry name" value="SecD/SecF_arch_bac"/>
</dbReference>
<feature type="transmembrane region" description="Helical" evidence="9">
    <location>
        <begin position="951"/>
        <end position="975"/>
    </location>
</feature>
<dbReference type="InterPro" id="IPR004869">
    <property type="entry name" value="MMPL_dom"/>
</dbReference>
<evidence type="ECO:0000256" key="10">
    <source>
        <dbReference type="HAMAP-Rule" id="MF_01464"/>
    </source>
</evidence>
<feature type="domain" description="Membrane transport protein MMPL" evidence="12">
    <location>
        <begin position="524"/>
        <end position="638"/>
    </location>
</feature>
<protein>
    <recommendedName>
        <fullName evidence="9 10">Multifunctional fusion protein</fullName>
    </recommendedName>
    <domain>
        <recommendedName>
            <fullName evidence="9">Protein translocase subunit SecD</fullName>
        </recommendedName>
    </domain>
    <domain>
        <recommendedName>
            <fullName evidence="10">Protein-export membrane protein SecF</fullName>
        </recommendedName>
    </domain>
</protein>
<dbReference type="Pfam" id="PF22599">
    <property type="entry name" value="SecDF_P1_head"/>
    <property type="match status" value="1"/>
</dbReference>
<dbReference type="SUPFAM" id="SSF82866">
    <property type="entry name" value="Multidrug efflux transporter AcrB transmembrane domain"/>
    <property type="match status" value="2"/>
</dbReference>
<feature type="transmembrane region" description="Helical" evidence="9">
    <location>
        <begin position="551"/>
        <end position="569"/>
    </location>
</feature>
<evidence type="ECO:0000256" key="8">
    <source>
        <dbReference type="ARBA" id="ARBA00023136"/>
    </source>
</evidence>
<feature type="transmembrane region" description="Helical" evidence="9">
    <location>
        <begin position="818"/>
        <end position="835"/>
    </location>
</feature>
<evidence type="ECO:0000256" key="4">
    <source>
        <dbReference type="ARBA" id="ARBA00022692"/>
    </source>
</evidence>
<evidence type="ECO:0000259" key="14">
    <source>
        <dbReference type="Pfam" id="PF22599"/>
    </source>
</evidence>
<dbReference type="NCBIfam" id="TIGR00966">
    <property type="entry name" value="transloc_SecF"/>
    <property type="match status" value="1"/>
</dbReference>
<comment type="similarity">
    <text evidence="9">Belongs to the SecD/SecF family. SecD subfamily.</text>
</comment>
<dbReference type="InterPro" id="IPR005791">
    <property type="entry name" value="SecD"/>
</dbReference>
<sequence>MQNKGLIRLFAILFGLVSVYQLSFTFITSKLEKDAEAYAVSQISEAEEDYVAKREALEASYLDSISDNTVLGFTSYDDAKKKELNKGLDLKGGINVTLQISVKDILKGLANNTKNPVFNKALADADNASKNSDATYLELFFEAFDNIKGDTKLASPDIFANKGLSDDINFQMSDDEIKPIIRRKIDESIVSAFEVLRERIDGFGVTQPNIQREGNSGRILVELPGARDIARAQELLSSTAQLEFWETYEQGNQSLGAFLVSANERLKEILEPEVVEEVIAKPESEIDSLLSDVAQDSLDMTQETNPLLGKLIPANPGSHAIARALVADTAEIGGYLRMPQIKRLVPNDIQFVKFLWERPAQDSEVVELYALKSNRDGVPRISGDVVSDAQDTFDQYNKPAVNMTMNTRGAKEWEKLTGDAYGNQTGIAIVLDNKVYTAPGVSTGPISGGRSEITGTFTVNETKDIANVLRAGKLPASAEIIQSEVVGPSLGQEAIDSGFTSFMIAMLFVLVWMIFYYGRAGVFADIALIFNILLIFGVLTSLGAVLTLPGIAGIVLTIGMSVDANVLIFERVKEELIRGKGKAQAIADGFGNALSSILDANITTGLTAIILFIFGSGPIKGFATTLLIGIVTSLFTAIFVTRLMIEAYTAKKGRRLDFFTAITKNLFSNLHIDFLSKRKIAYIISGILLVVSTFSLFTNGLQQGVDFIGGRSYQIRFEKAVNPSEIASELNEVFGSGTNVKTFGDANQIKITTPYKVDEEGVEIDNEIQDMLYTTLQKYLPDGTSFEDFTVGASEKSIGILQSVKVGPTIADDIKKNAFLAILGSLAVVFLYILLRFRKWQFSLGAVVAVFHDVVIVLGIFSLTGSIMPFNMEIDQAFIAAILTVIGYSLNDTVVVFDRIREIVGLKGWKAGENINEALNSTLSRTLNTSLTTLIVLLAIFIFGGESLRGFMFAMIIGVVVGTYSSVFIATPVMFDSLKKKIAALTA</sequence>
<dbReference type="HAMAP" id="MF_01463_B">
    <property type="entry name" value="SecD_B"/>
    <property type="match status" value="1"/>
</dbReference>
<evidence type="ECO:0000256" key="6">
    <source>
        <dbReference type="ARBA" id="ARBA00022989"/>
    </source>
</evidence>
<dbReference type="RefSeq" id="WP_152131212.1">
    <property type="nucleotide sequence ID" value="NZ_WELG01000001.1"/>
</dbReference>
<keyword evidence="6 9" id="KW-1133">Transmembrane helix</keyword>
<comment type="similarity">
    <text evidence="10">Belongs to the SecD/SecF family. SecF subfamily.</text>
</comment>
<comment type="subunit">
    <text evidence="10">Forms a complex with SecD. Part of the essential Sec protein translocation apparatus which comprises SecA, SecYEG and auxiliary proteins SecDF. Other proteins may also be involved.</text>
</comment>
<dbReference type="EMBL" id="WELG01000001">
    <property type="protein sequence ID" value="KAB7531429.1"/>
    <property type="molecule type" value="Genomic_DNA"/>
</dbReference>
<evidence type="ECO:0000256" key="5">
    <source>
        <dbReference type="ARBA" id="ARBA00022927"/>
    </source>
</evidence>
<evidence type="ECO:0000313" key="15">
    <source>
        <dbReference type="EMBL" id="KAB7531429.1"/>
    </source>
</evidence>
<dbReference type="GO" id="GO:0065002">
    <property type="term" value="P:intracellular protein transmembrane transport"/>
    <property type="evidence" value="ECO:0007669"/>
    <property type="project" value="UniProtKB-UniRule"/>
</dbReference>
<dbReference type="Gene3D" id="1.20.1640.10">
    <property type="entry name" value="Multidrug efflux transporter AcrB transmembrane domain"/>
    <property type="match status" value="2"/>
</dbReference>
<name>A0A6I1E4V5_9FLAO</name>
<dbReference type="InterPro" id="IPR048634">
    <property type="entry name" value="SecD_SecF_C"/>
</dbReference>
<feature type="domain" description="Protein export membrane protein SecD/SecF C-terminal" evidence="11">
    <location>
        <begin position="796"/>
        <end position="976"/>
    </location>
</feature>
<dbReference type="NCBIfam" id="NF009585">
    <property type="entry name" value="PRK13024.1-5"/>
    <property type="match status" value="1"/>
</dbReference>
<evidence type="ECO:0000256" key="9">
    <source>
        <dbReference type="HAMAP-Rule" id="MF_01463"/>
    </source>
</evidence>
<dbReference type="Pfam" id="PF07549">
    <property type="entry name" value="Sec_GG"/>
    <property type="match status" value="2"/>
</dbReference>
<dbReference type="InterPro" id="IPR054384">
    <property type="entry name" value="SecDF_P1_head"/>
</dbReference>
<dbReference type="NCBIfam" id="TIGR01129">
    <property type="entry name" value="secD"/>
    <property type="match status" value="1"/>
</dbReference>
<keyword evidence="2 9" id="KW-0813">Transport</keyword>
<dbReference type="OrthoDB" id="9805019at2"/>
<dbReference type="FunFam" id="1.20.1640.10:FF:000004">
    <property type="entry name" value="Protein translocase subunit SecD"/>
    <property type="match status" value="1"/>
</dbReference>
<accession>A0A6I1E4V5</accession>
<feature type="transmembrane region" description="Helical" evidence="9">
    <location>
        <begin position="680"/>
        <end position="697"/>
    </location>
</feature>
<dbReference type="Gene3D" id="3.30.70.3220">
    <property type="match status" value="1"/>
</dbReference>
<dbReference type="Gene3D" id="3.30.1360.200">
    <property type="match status" value="1"/>
</dbReference>
<dbReference type="InterPro" id="IPR048631">
    <property type="entry name" value="SecD_1st"/>
</dbReference>
<evidence type="ECO:0000256" key="1">
    <source>
        <dbReference type="ARBA" id="ARBA00004651"/>
    </source>
</evidence>
<gene>
    <name evidence="9" type="primary">secD</name>
    <name evidence="10" type="synonym">secF</name>
    <name evidence="15" type="ORF">F8C76_08040</name>
</gene>
<dbReference type="InterPro" id="IPR055344">
    <property type="entry name" value="SecD_SecF_C_bact"/>
</dbReference>
<comment type="function">
    <text evidence="9">Part of the Sec protein translocase complex. Interacts with the SecYEG preprotein conducting channel. SecDF uses the proton motive force (PMF) to complete protein translocation after the ATP-dependent function of SecA.</text>
</comment>
<evidence type="ECO:0000256" key="7">
    <source>
        <dbReference type="ARBA" id="ARBA00023010"/>
    </source>
</evidence>
<evidence type="ECO:0000259" key="11">
    <source>
        <dbReference type="Pfam" id="PF02355"/>
    </source>
</evidence>
<comment type="caution">
    <text evidence="9">Lacks conserved residue(s) required for the propagation of feature annotation.</text>
</comment>
<evidence type="ECO:0000256" key="3">
    <source>
        <dbReference type="ARBA" id="ARBA00022475"/>
    </source>
</evidence>
<dbReference type="GO" id="GO:0043952">
    <property type="term" value="P:protein transport by the Sec complex"/>
    <property type="evidence" value="ECO:0007669"/>
    <property type="project" value="UniProtKB-UniRule"/>
</dbReference>
<dbReference type="InterPro" id="IPR005665">
    <property type="entry name" value="SecF_bac"/>
</dbReference>
<feature type="transmembrane region" description="Helical" evidence="9">
    <location>
        <begin position="927"/>
        <end position="945"/>
    </location>
</feature>
<evidence type="ECO:0000313" key="16">
    <source>
        <dbReference type="Proteomes" id="UP000429785"/>
    </source>
</evidence>
<keyword evidence="8 9" id="KW-0472">Membrane</keyword>
<feature type="transmembrane region" description="Helical" evidence="9">
    <location>
        <begin position="522"/>
        <end position="545"/>
    </location>
</feature>
<comment type="subcellular location">
    <subcellularLocation>
        <location evidence="1 9">Cell membrane</location>
        <topology evidence="1 9">Multi-pass membrane protein</topology>
    </subcellularLocation>
</comment>
<feature type="transmembrane region" description="Helical" evidence="9">
    <location>
        <begin position="626"/>
        <end position="645"/>
    </location>
</feature>
<feature type="transmembrane region" description="Helical" evidence="9">
    <location>
        <begin position="498"/>
        <end position="515"/>
    </location>
</feature>
<organism evidence="15 16">
    <name type="scientific">Flagellimonas olearia</name>
    <dbReference type="NCBI Taxonomy" id="552546"/>
    <lineage>
        <taxon>Bacteria</taxon>
        <taxon>Pseudomonadati</taxon>
        <taxon>Bacteroidota</taxon>
        <taxon>Flavobacteriia</taxon>
        <taxon>Flavobacteriales</taxon>
        <taxon>Flavobacteriaceae</taxon>
        <taxon>Flagellimonas</taxon>
    </lineage>
</organism>
<feature type="domain" description="SecDF P1 head subdomain" evidence="14">
    <location>
        <begin position="379"/>
        <end position="476"/>
    </location>
</feature>
<keyword evidence="4 9" id="KW-0812">Transmembrane</keyword>
<reference evidence="15 16" key="1">
    <citation type="submission" date="2019-10" db="EMBL/GenBank/DDBJ databases">
        <title>Muricauda olearia CL-SS4 JCM15563 genome.</title>
        <authorList>
            <person name="Liu L."/>
        </authorList>
    </citation>
    <scope>NUCLEOTIDE SEQUENCE [LARGE SCALE GENOMIC DNA]</scope>
    <source>
        <strain evidence="15 16">CL-SS4</strain>
    </source>
</reference>
<evidence type="ECO:0000259" key="13">
    <source>
        <dbReference type="Pfam" id="PF21760"/>
    </source>
</evidence>
<evidence type="ECO:0000259" key="12">
    <source>
        <dbReference type="Pfam" id="PF03176"/>
    </source>
</evidence>
<feature type="transmembrane region" description="Helical" evidence="9">
    <location>
        <begin position="877"/>
        <end position="897"/>
    </location>
</feature>
<feature type="transmembrane region" description="Helical" evidence="9">
    <location>
        <begin position="590"/>
        <end position="614"/>
    </location>
</feature>
<dbReference type="PRINTS" id="PR01755">
    <property type="entry name" value="SECFTRNLCASE"/>
</dbReference>
<dbReference type="Pfam" id="PF21760">
    <property type="entry name" value="SecD_1st"/>
    <property type="match status" value="1"/>
</dbReference>
<dbReference type="Proteomes" id="UP000429785">
    <property type="component" value="Unassembled WGS sequence"/>
</dbReference>
<dbReference type="GO" id="GO:0005886">
    <property type="term" value="C:plasma membrane"/>
    <property type="evidence" value="ECO:0007669"/>
    <property type="project" value="UniProtKB-SubCell"/>
</dbReference>
<dbReference type="GO" id="GO:0015450">
    <property type="term" value="F:protein-transporting ATPase activity"/>
    <property type="evidence" value="ECO:0007669"/>
    <property type="project" value="InterPro"/>
</dbReference>
<comment type="subunit">
    <text evidence="9">Forms a complex with SecF. Part of the essential Sec protein translocation apparatus which comprises SecA, SecYEG and auxiliary proteins SecDF. Other proteins may also be involved.</text>
</comment>
<dbReference type="InterPro" id="IPR022645">
    <property type="entry name" value="SecD/SecF_bac"/>
</dbReference>
<dbReference type="InterPro" id="IPR022646">
    <property type="entry name" value="SecD/SecF_CS"/>
</dbReference>
<feature type="domain" description="Protein translocase subunit SecDF P1" evidence="13">
    <location>
        <begin position="192"/>
        <end position="246"/>
    </location>
</feature>
<dbReference type="Pfam" id="PF02355">
    <property type="entry name" value="SecD_SecF_C"/>
    <property type="match status" value="1"/>
</dbReference>
<dbReference type="PANTHER" id="PTHR30081">
    <property type="entry name" value="PROTEIN-EXPORT MEMBRANE PROTEIN SEC"/>
    <property type="match status" value="1"/>
</dbReference>
<keyword evidence="3 9" id="KW-1003">Cell membrane</keyword>
<proteinExistence type="inferred from homology"/>
<feature type="transmembrane region" description="Helical" evidence="9">
    <location>
        <begin position="842"/>
        <end position="865"/>
    </location>
</feature>
<dbReference type="NCBIfam" id="TIGR00916">
    <property type="entry name" value="2A0604s01"/>
    <property type="match status" value="2"/>
</dbReference>
<dbReference type="HAMAP" id="MF_01464_B">
    <property type="entry name" value="SecF_B"/>
    <property type="match status" value="1"/>
</dbReference>
<dbReference type="AlphaFoldDB" id="A0A6I1E4V5"/>
<dbReference type="GO" id="GO:0006605">
    <property type="term" value="P:protein targeting"/>
    <property type="evidence" value="ECO:0007669"/>
    <property type="project" value="UniProtKB-UniRule"/>
</dbReference>
<keyword evidence="5 9" id="KW-0653">Protein transport</keyword>
<dbReference type="PANTHER" id="PTHR30081:SF1">
    <property type="entry name" value="PROTEIN TRANSLOCASE SUBUNIT SECD"/>
    <property type="match status" value="1"/>
</dbReference>
<dbReference type="Pfam" id="PF03176">
    <property type="entry name" value="MMPL"/>
    <property type="match status" value="1"/>
</dbReference>
<comment type="caution">
    <text evidence="15">The sequence shown here is derived from an EMBL/GenBank/DDBJ whole genome shotgun (WGS) entry which is preliminary data.</text>
</comment>